<dbReference type="EC" id="3.2.1.28" evidence="3 7"/>
<dbReference type="PANTHER" id="PTHR23403:SF1">
    <property type="entry name" value="TREHALASE"/>
    <property type="match status" value="1"/>
</dbReference>
<dbReference type="Proteomes" id="UP001431783">
    <property type="component" value="Unassembled WGS sequence"/>
</dbReference>
<dbReference type="PROSITE" id="PS00927">
    <property type="entry name" value="TREHALASE_1"/>
    <property type="match status" value="1"/>
</dbReference>
<dbReference type="Pfam" id="PF01204">
    <property type="entry name" value="Trehalase"/>
    <property type="match status" value="1"/>
</dbReference>
<dbReference type="InterPro" id="IPR012341">
    <property type="entry name" value="6hp_glycosidase-like_sf"/>
</dbReference>
<protein>
    <recommendedName>
        <fullName evidence="4 7">Trehalase</fullName>
        <ecNumber evidence="3 7">3.2.1.28</ecNumber>
    </recommendedName>
    <alternativeName>
        <fullName evidence="7">Alpha-trehalose glucohydrolase</fullName>
    </alternativeName>
</protein>
<organism evidence="10 11">
    <name type="scientific">Henosepilachna vigintioctopunctata</name>
    <dbReference type="NCBI Taxonomy" id="420089"/>
    <lineage>
        <taxon>Eukaryota</taxon>
        <taxon>Metazoa</taxon>
        <taxon>Ecdysozoa</taxon>
        <taxon>Arthropoda</taxon>
        <taxon>Hexapoda</taxon>
        <taxon>Insecta</taxon>
        <taxon>Pterygota</taxon>
        <taxon>Neoptera</taxon>
        <taxon>Endopterygota</taxon>
        <taxon>Coleoptera</taxon>
        <taxon>Polyphaga</taxon>
        <taxon>Cucujiformia</taxon>
        <taxon>Coccinelloidea</taxon>
        <taxon>Coccinellidae</taxon>
        <taxon>Epilachninae</taxon>
        <taxon>Epilachnini</taxon>
        <taxon>Henosepilachna</taxon>
    </lineage>
</organism>
<dbReference type="PROSITE" id="PS00928">
    <property type="entry name" value="TREHALASE_2"/>
    <property type="match status" value="1"/>
</dbReference>
<evidence type="ECO:0000256" key="3">
    <source>
        <dbReference type="ARBA" id="ARBA00012757"/>
    </source>
</evidence>
<keyword evidence="8" id="KW-0472">Membrane</keyword>
<keyword evidence="8" id="KW-0812">Transmembrane</keyword>
<dbReference type="InterPro" id="IPR001661">
    <property type="entry name" value="Glyco_hydro_37"/>
</dbReference>
<keyword evidence="9" id="KW-0732">Signal</keyword>
<dbReference type="SUPFAM" id="SSF48208">
    <property type="entry name" value="Six-hairpin glycosidases"/>
    <property type="match status" value="1"/>
</dbReference>
<keyword evidence="11" id="KW-1185">Reference proteome</keyword>
<feature type="chain" id="PRO_5043329475" description="Trehalase" evidence="9">
    <location>
        <begin position="21"/>
        <end position="634"/>
    </location>
</feature>
<reference evidence="10 11" key="1">
    <citation type="submission" date="2023-03" db="EMBL/GenBank/DDBJ databases">
        <title>Genome insight into feeding habits of ladybird beetles.</title>
        <authorList>
            <person name="Li H.-S."/>
            <person name="Huang Y.-H."/>
            <person name="Pang H."/>
        </authorList>
    </citation>
    <scope>NUCLEOTIDE SEQUENCE [LARGE SCALE GENOMIC DNA]</scope>
    <source>
        <strain evidence="10">SYSU_2023b</strain>
        <tissue evidence="10">Whole body</tissue>
    </source>
</reference>
<evidence type="ECO:0000256" key="8">
    <source>
        <dbReference type="SAM" id="Phobius"/>
    </source>
</evidence>
<evidence type="ECO:0000313" key="11">
    <source>
        <dbReference type="Proteomes" id="UP001431783"/>
    </source>
</evidence>
<evidence type="ECO:0000256" key="4">
    <source>
        <dbReference type="ARBA" id="ARBA00019905"/>
    </source>
</evidence>
<sequence length="634" mass="73323">MHKTLLFVSAVLNFVNFAVSSDVNPPCFSEIYCHGRLLHTIQMARIYEDSKTFVDMKLKNPPNETLINFDKFMVEHNDAPNKSAVKNFVLENFDHVAQEFQMWDPPDWVEEPKFVEKIVDPDFREFALHLNSIWKKLGRKIKDEVKEHNYLYSIIWVPQPAIVPGGRFREFYYWDSYWIILGLLLSEMTETTKGMLENFFYMVENYGHIPNGGRIYYLARSQPPFLMPMVKLYYDATKDVKFLRDNIRTMEKEFEYWMTNHNVTVTLDGNNYTLARYGDRSQGPRPESYSEDFSGAIHLSPSKKEEFYSELKAAAESGWDFSSRWFITNGTDNGNLTNIKTRSIIPVDLNAMLYWNAQILGDFNKLLNNKEKAEFYYEKAKELMDAVTAVFWHEEVGVWLDYDISNNMKRDYFYPTNLSPFLAGCYNKTESSKITKLVMKYLHNKHIMNYPGGIPTTMKHTGEQWDYPNAWPPLQYMMIAALDNTGDKAAQRLAFEIAQKWVRSNYKAFKATSAMLEKYDASVFGAPGSGGEYQVQEGFGWTNGLVMYLLDKYSDVMFVEDPSPLSVPEAQHNVASSSSSVTTVLIALLVSLTAGFIGICIYKRKTSQINRKIQSPISQQRVRYTELKSMSDGR</sequence>
<comment type="catalytic activity">
    <reaction evidence="1 7">
        <text>alpha,alpha-trehalose + H2O = alpha-D-glucose + beta-D-glucose</text>
        <dbReference type="Rhea" id="RHEA:32675"/>
        <dbReference type="ChEBI" id="CHEBI:15377"/>
        <dbReference type="ChEBI" id="CHEBI:15903"/>
        <dbReference type="ChEBI" id="CHEBI:16551"/>
        <dbReference type="ChEBI" id="CHEBI:17925"/>
        <dbReference type="EC" id="3.2.1.28"/>
    </reaction>
</comment>
<feature type="signal peptide" evidence="9">
    <location>
        <begin position="1"/>
        <end position="20"/>
    </location>
</feature>
<gene>
    <name evidence="10" type="ORF">WA026_004704</name>
</gene>
<dbReference type="InterPro" id="IPR018232">
    <property type="entry name" value="Glyco_hydro_37_CS"/>
</dbReference>
<dbReference type="InterPro" id="IPR008928">
    <property type="entry name" value="6-hairpin_glycosidase_sf"/>
</dbReference>
<evidence type="ECO:0000256" key="7">
    <source>
        <dbReference type="RuleBase" id="RU361180"/>
    </source>
</evidence>
<evidence type="ECO:0000256" key="5">
    <source>
        <dbReference type="ARBA" id="ARBA00022801"/>
    </source>
</evidence>
<dbReference type="PRINTS" id="PR00744">
    <property type="entry name" value="GLHYDRLASE37"/>
</dbReference>
<evidence type="ECO:0000313" key="10">
    <source>
        <dbReference type="EMBL" id="KAK9889435.1"/>
    </source>
</evidence>
<comment type="similarity">
    <text evidence="2 7">Belongs to the glycosyl hydrolase 37 family.</text>
</comment>
<dbReference type="GO" id="GO:0004555">
    <property type="term" value="F:alpha,alpha-trehalase activity"/>
    <property type="evidence" value="ECO:0007669"/>
    <property type="project" value="UniProtKB-EC"/>
</dbReference>
<keyword evidence="8" id="KW-1133">Transmembrane helix</keyword>
<dbReference type="PANTHER" id="PTHR23403">
    <property type="entry name" value="TREHALASE"/>
    <property type="match status" value="1"/>
</dbReference>
<keyword evidence="5 7" id="KW-0378">Hydrolase</keyword>
<dbReference type="EMBL" id="JARQZJ010000122">
    <property type="protein sequence ID" value="KAK9889435.1"/>
    <property type="molecule type" value="Genomic_DNA"/>
</dbReference>
<dbReference type="Gene3D" id="1.50.10.10">
    <property type="match status" value="1"/>
</dbReference>
<evidence type="ECO:0000256" key="1">
    <source>
        <dbReference type="ARBA" id="ARBA00001576"/>
    </source>
</evidence>
<accession>A0AAW1V453</accession>
<evidence type="ECO:0000256" key="9">
    <source>
        <dbReference type="SAM" id="SignalP"/>
    </source>
</evidence>
<feature type="transmembrane region" description="Helical" evidence="8">
    <location>
        <begin position="581"/>
        <end position="602"/>
    </location>
</feature>
<comment type="caution">
    <text evidence="10">The sequence shown here is derived from an EMBL/GenBank/DDBJ whole genome shotgun (WGS) entry which is preliminary data.</text>
</comment>
<proteinExistence type="inferred from homology"/>
<name>A0AAW1V453_9CUCU</name>
<dbReference type="AlphaFoldDB" id="A0AAW1V453"/>
<keyword evidence="6 7" id="KW-0326">Glycosidase</keyword>
<evidence type="ECO:0000256" key="6">
    <source>
        <dbReference type="ARBA" id="ARBA00023295"/>
    </source>
</evidence>
<evidence type="ECO:0000256" key="2">
    <source>
        <dbReference type="ARBA" id="ARBA00005615"/>
    </source>
</evidence>
<dbReference type="GO" id="GO:0005993">
    <property type="term" value="P:trehalose catabolic process"/>
    <property type="evidence" value="ECO:0007669"/>
    <property type="project" value="TreeGrafter"/>
</dbReference>